<reference evidence="4" key="1">
    <citation type="submission" date="2024-07" db="EMBL/GenBank/DDBJ databases">
        <title>Complete genome sequence of Prevotella sp. YM-2024 GTC17253.</title>
        <authorList>
            <person name="Hayashi M."/>
            <person name="Muto Y."/>
            <person name="Tanaka K."/>
            <person name="Niwa H."/>
        </authorList>
    </citation>
    <scope>NUCLEOTIDE SEQUENCE</scope>
    <source>
        <strain evidence="4">GTC17253</strain>
    </source>
</reference>
<keyword evidence="1" id="KW-0472">Membrane</keyword>
<evidence type="ECO:0000256" key="1">
    <source>
        <dbReference type="PROSITE-ProRule" id="PRU01360"/>
    </source>
</evidence>
<dbReference type="InterPro" id="IPR023996">
    <property type="entry name" value="TonB-dep_OMP_SusC/RagA"/>
</dbReference>
<dbReference type="InterPro" id="IPR012910">
    <property type="entry name" value="Plug_dom"/>
</dbReference>
<gene>
    <name evidence="4" type="ORF">GTC17253_17990</name>
</gene>
<feature type="signal peptide" evidence="2">
    <location>
        <begin position="1"/>
        <end position="23"/>
    </location>
</feature>
<dbReference type="InterPro" id="IPR023997">
    <property type="entry name" value="TonB-dep_OMP_SusC/RagA_CS"/>
</dbReference>
<organism evidence="4">
    <name type="scientific">Prevotella sp. GTC17253</name>
    <dbReference type="NCBI Taxonomy" id="3236793"/>
    <lineage>
        <taxon>Bacteria</taxon>
        <taxon>Pseudomonadati</taxon>
        <taxon>Bacteroidota</taxon>
        <taxon>Bacteroidia</taxon>
        <taxon>Bacteroidales</taxon>
        <taxon>Prevotellaceae</taxon>
        <taxon>Prevotella</taxon>
    </lineage>
</organism>
<proteinExistence type="inferred from homology"/>
<dbReference type="Pfam" id="PF07715">
    <property type="entry name" value="Plug"/>
    <property type="match status" value="1"/>
</dbReference>
<comment type="similarity">
    <text evidence="1">Belongs to the TonB-dependent receptor family.</text>
</comment>
<name>A0AB33IQF6_9BACT</name>
<evidence type="ECO:0000256" key="2">
    <source>
        <dbReference type="SAM" id="SignalP"/>
    </source>
</evidence>
<dbReference type="EMBL" id="AP035785">
    <property type="protein sequence ID" value="BFO71833.1"/>
    <property type="molecule type" value="Genomic_DNA"/>
</dbReference>
<comment type="subcellular location">
    <subcellularLocation>
        <location evidence="1">Cell outer membrane</location>
        <topology evidence="1">Multi-pass membrane protein</topology>
    </subcellularLocation>
</comment>
<dbReference type="NCBIfam" id="TIGR04056">
    <property type="entry name" value="OMP_RagA_SusC"/>
    <property type="match status" value="1"/>
</dbReference>
<dbReference type="PROSITE" id="PS52016">
    <property type="entry name" value="TONB_DEPENDENT_REC_3"/>
    <property type="match status" value="1"/>
</dbReference>
<keyword evidence="1" id="KW-0998">Cell outer membrane</keyword>
<dbReference type="AlphaFoldDB" id="A0AB33IQF6"/>
<feature type="domain" description="TonB-dependent receptor plug" evidence="3">
    <location>
        <begin position="48"/>
        <end position="152"/>
    </location>
</feature>
<dbReference type="SUPFAM" id="SSF56935">
    <property type="entry name" value="Porins"/>
    <property type="match status" value="1"/>
</dbReference>
<evidence type="ECO:0000313" key="4">
    <source>
        <dbReference type="EMBL" id="BFO71833.1"/>
    </source>
</evidence>
<evidence type="ECO:0000259" key="3">
    <source>
        <dbReference type="Pfam" id="PF07715"/>
    </source>
</evidence>
<sequence>MTFKTYLAGLIVLPLSLPLQAQAQTDSLHRSKDSYAIEYGRNVSFGLKESTTSTAFTTKEMLSHRKGINPRDGFYGLIPGFQVMQNQGTSWQTSAGLNVRGRSTLNSNTPLLLIDGFERDPGQLSVDEIESITVLKDAPSTALYGMRGANGVVLVKTKRGATGKPVINFSYEFNMAKPFRTPKLVDGYTYAKALNEARINDGLTPRYNDDELSAFQNGSVPGMYPNVDWWGEALRDYSNGHNATFSVSGGSSFVKYFTQLNYLNDNGILKPVNDNDGYSTQFKFSNLNVRSNLDVRLGHNTDVQLNLFGAFSEHNRPGANIGDLFGALYNVPSGAFPIRNEKNIWAGTKDIGTNPIAMISGMGYARAQQRNLYADMNIVHRLDALLPGLSVGAHVGLDNMASYWDGNTRNYGYEQTEYNWTDKTFSYTNLRNEAALNFSHSVGSSRNHFYIGAFAQLNRSWGDHDLKSTVQYSMDKLTAKGQNTSYAFIDAVGQVHYSYKQRYIADLSLSGSASSILAPGHRWGIFPSVGAAWVVSEENFMKDTAIDLLKLRASYGVAGAADFNNDLYIDMYGNGGSFFFGKTPKSDGGLKLTQVGMTDLTYEKSHKWNVGFDLRAFRHLAVTLDLFYDHRTDILVAANGKVSSIFGSPISKVNAGIVDNKGIETDIHWTDNDHDFKYSIGGTFSFTRNKIVEQNEEYRPYDYLYRTNGRIGQLFGYVVEGIYQNQDEIDNRGIKQTLSEVRPGDLKYKDLNGDKVIDAYDQTAIGYSNFPDIYYSADLNLEYKGFGLFALFQGIANRSMLMNTPSVYFPLFNNRTVSNEYYNNRWTADNPMGKYPRLTSTGSSNNYATNSLWVQDASFFKLRTLELYYQFNARQLKPLRYVHGAKVYVRGYDLFSIDRLKVMDPENIGTGHPSMTRYAIGFNLTF</sequence>
<keyword evidence="1" id="KW-1134">Transmembrane beta strand</keyword>
<protein>
    <submittedName>
        <fullName evidence="4">SusC/RagA family TonB-linked outer membrane protein</fullName>
    </submittedName>
</protein>
<dbReference type="InterPro" id="IPR039426">
    <property type="entry name" value="TonB-dep_rcpt-like"/>
</dbReference>
<dbReference type="Gene3D" id="2.170.130.10">
    <property type="entry name" value="TonB-dependent receptor, plug domain"/>
    <property type="match status" value="1"/>
</dbReference>
<feature type="chain" id="PRO_5044271267" evidence="2">
    <location>
        <begin position="24"/>
        <end position="926"/>
    </location>
</feature>
<accession>A0AB33IQF6</accession>
<dbReference type="NCBIfam" id="TIGR04057">
    <property type="entry name" value="SusC_RagA_signa"/>
    <property type="match status" value="1"/>
</dbReference>
<keyword evidence="1" id="KW-0813">Transport</keyword>
<dbReference type="InterPro" id="IPR037066">
    <property type="entry name" value="Plug_dom_sf"/>
</dbReference>
<keyword evidence="1" id="KW-0812">Transmembrane</keyword>
<keyword evidence="2" id="KW-0732">Signal</keyword>
<dbReference type="GO" id="GO:0009279">
    <property type="term" value="C:cell outer membrane"/>
    <property type="evidence" value="ECO:0007669"/>
    <property type="project" value="UniProtKB-SubCell"/>
</dbReference>